<evidence type="ECO:0000313" key="1">
    <source>
        <dbReference type="EMBL" id="ASK54118.1"/>
    </source>
</evidence>
<reference evidence="2" key="1">
    <citation type="journal article" date="2017" name="Genome Announc.">
        <title>Complete Genome Sequence of Vibrio sp. Strain 2521-89, a Close Relative of Vibrio cholerae Isolated from Lake Water in New Mexico, USA.</title>
        <authorList>
            <person name="Liang K."/>
            <person name="Orata F.D."/>
            <person name="Winkjer N.S."/>
            <person name="Rowe L.A."/>
            <person name="Tarr C.L."/>
            <person name="Boucher Y."/>
        </authorList>
    </citation>
    <scope>NUCLEOTIDE SEQUENCE [LARGE SCALE GENOMIC DNA]</scope>
    <source>
        <strain evidence="2">2521-89</strain>
    </source>
</reference>
<accession>A0AAU8WB34</accession>
<dbReference type="KEGG" id="vti:CEQ48_04905"/>
<proteinExistence type="predicted"/>
<dbReference type="AlphaFoldDB" id="A0AAU8WB34"/>
<name>A0AAU8WB34_9VIBR</name>
<evidence type="ECO:0000313" key="2">
    <source>
        <dbReference type="Proteomes" id="UP000198371"/>
    </source>
</evidence>
<protein>
    <submittedName>
        <fullName evidence="1">Uncharacterized protein</fullName>
    </submittedName>
</protein>
<organism evidence="1 2">
    <name type="scientific">Vibrio tarriae</name>
    <dbReference type="NCBI Taxonomy" id="2014742"/>
    <lineage>
        <taxon>Bacteria</taxon>
        <taxon>Pseudomonadati</taxon>
        <taxon>Pseudomonadota</taxon>
        <taxon>Gammaproteobacteria</taxon>
        <taxon>Vibrionales</taxon>
        <taxon>Vibrionaceae</taxon>
        <taxon>Vibrio</taxon>
    </lineage>
</organism>
<reference evidence="1 2" key="2">
    <citation type="submission" date="2017-06" db="EMBL/GenBank/DDBJ databases">
        <title>Complete genome sequence of Vibrio sp. 2521-89, a close relative of Vibrio cholerae isolated from lake water in New Mexico, USA.</title>
        <authorList>
            <person name="Liang K."/>
            <person name="Orata F.D."/>
            <person name="Winkjer N.S."/>
            <person name="Tarr C.L."/>
            <person name="Boucher Y."/>
        </authorList>
    </citation>
    <scope>NUCLEOTIDE SEQUENCE [LARGE SCALE GENOMIC DNA]</scope>
    <source>
        <strain evidence="1 2">2521-89</strain>
    </source>
</reference>
<keyword evidence="2" id="KW-1185">Reference proteome</keyword>
<dbReference type="Proteomes" id="UP000198371">
    <property type="component" value="Chromosome 2"/>
</dbReference>
<dbReference type="EMBL" id="CP022352">
    <property type="protein sequence ID" value="ASK54118.1"/>
    <property type="molecule type" value="Genomic_DNA"/>
</dbReference>
<sequence length="67" mass="7834">MLNHNSQNFFPIDYLSEYEIYNVNDACIALLKLFIVISAEKLNAVRLLADANHDQAHEVIFWKRNLI</sequence>
<gene>
    <name evidence="1" type="ORF">CEQ48_04905</name>
</gene>